<protein>
    <submittedName>
        <fullName evidence="2">Prepilin-type N-terminal cleavage/methylation domain-containing protein</fullName>
    </submittedName>
</protein>
<keyword evidence="1" id="KW-0472">Membrane</keyword>
<reference evidence="2 3" key="1">
    <citation type="journal article" date="2017" name="Genome Announc.">
        <title>Draft Genome Sequence of Romboutsia weinsteinii sp. nov. Strain CCRI-19649(T) Isolated from Surface Water.</title>
        <authorList>
            <person name="Maheux A.F."/>
            <person name="Boudreau D.K."/>
            <person name="Berube E."/>
            <person name="Boissinot M."/>
            <person name="Cantin P."/>
            <person name="Raymond F."/>
            <person name="Corbeil J."/>
            <person name="Omar R.F."/>
            <person name="Bergeron M.G."/>
        </authorList>
    </citation>
    <scope>NUCLEOTIDE SEQUENCE [LARGE SCALE GENOMIC DNA]</scope>
    <source>
        <strain evidence="2 3">CCRI-19649</strain>
    </source>
</reference>
<sequence length="316" mass="36731">MFTIKDKLDNKKGFTLLEVIISISIITIIMLIGYRILNNNIKHTKNQSTITQGQQSANLINRYLNSDLEHSKKVSFSSDGNDGYMYNIETNDNRSIKYIVKKNNGKYSLIREEDESAFDLVQNYKDFNMDKPFSINLDDDLYKVSIATGYQDNYTFDIYNKVSKPVFVEEIYNLDIVLESEKDRNEAKITVGNDVIVVGPLKDVFKFLEIKLDFENSKINIREPYGSNVWEWEFEPISIKKLKDKYVKSSIIKFVSEGDLVVKLGNVDIKGKYNEELIENNYSDDKGPVFYLKKDKEISYIVFKLDMDDKTTVIFE</sequence>
<keyword evidence="1" id="KW-1133">Transmembrane helix</keyword>
<evidence type="ECO:0000256" key="1">
    <source>
        <dbReference type="SAM" id="Phobius"/>
    </source>
</evidence>
<organism evidence="2 3">
    <name type="scientific">Romboutsia weinsteinii</name>
    <dbReference type="NCBI Taxonomy" id="2020949"/>
    <lineage>
        <taxon>Bacteria</taxon>
        <taxon>Bacillati</taxon>
        <taxon>Bacillota</taxon>
        <taxon>Clostridia</taxon>
        <taxon>Peptostreptococcales</taxon>
        <taxon>Peptostreptococcaceae</taxon>
        <taxon>Romboutsia</taxon>
    </lineage>
</organism>
<dbReference type="NCBIfam" id="TIGR02532">
    <property type="entry name" value="IV_pilin_GFxxxE"/>
    <property type="match status" value="1"/>
</dbReference>
<evidence type="ECO:0000313" key="3">
    <source>
        <dbReference type="Proteomes" id="UP000215694"/>
    </source>
</evidence>
<dbReference type="SUPFAM" id="SSF54523">
    <property type="entry name" value="Pili subunits"/>
    <property type="match status" value="1"/>
</dbReference>
<dbReference type="Pfam" id="PF07963">
    <property type="entry name" value="N_methyl"/>
    <property type="match status" value="1"/>
</dbReference>
<accession>A0A371J1S9</accession>
<name>A0A371J1S9_9FIRM</name>
<dbReference type="InterPro" id="IPR012902">
    <property type="entry name" value="N_methyl_site"/>
</dbReference>
<gene>
    <name evidence="2" type="ORF">CHL78_012475</name>
</gene>
<keyword evidence="3" id="KW-1185">Reference proteome</keyword>
<evidence type="ECO:0000313" key="2">
    <source>
        <dbReference type="EMBL" id="RDY26654.1"/>
    </source>
</evidence>
<comment type="caution">
    <text evidence="2">The sequence shown here is derived from an EMBL/GenBank/DDBJ whole genome shotgun (WGS) entry which is preliminary data.</text>
</comment>
<dbReference type="RefSeq" id="WP_094369598.1">
    <property type="nucleotide sequence ID" value="NZ_NOJY02000022.1"/>
</dbReference>
<dbReference type="PROSITE" id="PS00409">
    <property type="entry name" value="PROKAR_NTER_METHYL"/>
    <property type="match status" value="1"/>
</dbReference>
<dbReference type="InterPro" id="IPR045584">
    <property type="entry name" value="Pilin-like"/>
</dbReference>
<dbReference type="Proteomes" id="UP000215694">
    <property type="component" value="Unassembled WGS sequence"/>
</dbReference>
<proteinExistence type="predicted"/>
<keyword evidence="1" id="KW-0812">Transmembrane</keyword>
<dbReference type="EMBL" id="NOJY02000022">
    <property type="protein sequence ID" value="RDY26654.1"/>
    <property type="molecule type" value="Genomic_DNA"/>
</dbReference>
<dbReference type="Gene3D" id="3.30.700.10">
    <property type="entry name" value="Glycoprotein, Type 4 Pilin"/>
    <property type="match status" value="1"/>
</dbReference>
<dbReference type="AlphaFoldDB" id="A0A371J1S9"/>
<feature type="transmembrane region" description="Helical" evidence="1">
    <location>
        <begin position="14"/>
        <end position="37"/>
    </location>
</feature>